<organism evidence="1 2">
    <name type="scientific">Halomarina salina</name>
    <dbReference type="NCBI Taxonomy" id="1872699"/>
    <lineage>
        <taxon>Archaea</taxon>
        <taxon>Methanobacteriati</taxon>
        <taxon>Methanobacteriota</taxon>
        <taxon>Stenosarchaea group</taxon>
        <taxon>Halobacteria</taxon>
        <taxon>Halobacteriales</taxon>
        <taxon>Natronomonadaceae</taxon>
        <taxon>Halomarina</taxon>
    </lineage>
</organism>
<keyword evidence="2" id="KW-1185">Reference proteome</keyword>
<sequence>MSDNKVTAFLGKNPKMTGVLFTILLILSTGEASAAFGNTIAGP</sequence>
<dbReference type="Pfam" id="PF24335">
    <property type="entry name" value="DUF7503"/>
    <property type="match status" value="1"/>
</dbReference>
<comment type="caution">
    <text evidence="1">The sequence shown here is derived from an EMBL/GenBank/DDBJ whole genome shotgun (WGS) entry which is preliminary data.</text>
</comment>
<dbReference type="EMBL" id="JBHSQH010000001">
    <property type="protein sequence ID" value="MFC5969705.1"/>
    <property type="molecule type" value="Genomic_DNA"/>
</dbReference>
<gene>
    <name evidence="1" type="ORF">ACFPYI_00020</name>
</gene>
<evidence type="ECO:0000313" key="2">
    <source>
        <dbReference type="Proteomes" id="UP001596099"/>
    </source>
</evidence>
<dbReference type="Proteomes" id="UP001596099">
    <property type="component" value="Unassembled WGS sequence"/>
</dbReference>
<protein>
    <submittedName>
        <fullName evidence="1">Uncharacterized protein</fullName>
    </submittedName>
</protein>
<reference evidence="1 2" key="1">
    <citation type="journal article" date="2019" name="Int. J. Syst. Evol. Microbiol.">
        <title>The Global Catalogue of Microorganisms (GCM) 10K type strain sequencing project: providing services to taxonomists for standard genome sequencing and annotation.</title>
        <authorList>
            <consortium name="The Broad Institute Genomics Platform"/>
            <consortium name="The Broad Institute Genome Sequencing Center for Infectious Disease"/>
            <person name="Wu L."/>
            <person name="Ma J."/>
        </authorList>
    </citation>
    <scope>NUCLEOTIDE SEQUENCE [LARGE SCALE GENOMIC DNA]</scope>
    <source>
        <strain evidence="1 2">CGMCC 1.12543</strain>
    </source>
</reference>
<dbReference type="InterPro" id="IPR055926">
    <property type="entry name" value="DUF7503"/>
</dbReference>
<name>A0ABD5RGY6_9EURY</name>
<dbReference type="AlphaFoldDB" id="A0ABD5RGY6"/>
<proteinExistence type="predicted"/>
<accession>A0ABD5RGY6</accession>
<dbReference type="RefSeq" id="WP_282594495.1">
    <property type="nucleotide sequence ID" value="NZ_JALLGW010000001.1"/>
</dbReference>
<evidence type="ECO:0000313" key="1">
    <source>
        <dbReference type="EMBL" id="MFC5969705.1"/>
    </source>
</evidence>